<name>A0A074YBK5_AURSE</name>
<dbReference type="HOGENOM" id="CLU_1042015_0_0_1"/>
<reference evidence="2 3" key="1">
    <citation type="journal article" date="2014" name="BMC Genomics">
        <title>Genome sequencing of four Aureobasidium pullulans varieties: biotechnological potential, stress tolerance, and description of new species.</title>
        <authorList>
            <person name="Gostin Ar C."/>
            <person name="Ohm R.A."/>
            <person name="Kogej T."/>
            <person name="Sonjak S."/>
            <person name="Turk M."/>
            <person name="Zajc J."/>
            <person name="Zalar P."/>
            <person name="Grube M."/>
            <person name="Sun H."/>
            <person name="Han J."/>
            <person name="Sharma A."/>
            <person name="Chiniquy J."/>
            <person name="Ngan C.Y."/>
            <person name="Lipzen A."/>
            <person name="Barry K."/>
            <person name="Grigoriev I.V."/>
            <person name="Gunde-Cimerman N."/>
        </authorList>
    </citation>
    <scope>NUCLEOTIDE SEQUENCE [LARGE SCALE GENOMIC DNA]</scope>
    <source>
        <strain evidence="2 3">EXF-2481</strain>
    </source>
</reference>
<evidence type="ECO:0000313" key="2">
    <source>
        <dbReference type="EMBL" id="KEQ93414.1"/>
    </source>
</evidence>
<proteinExistence type="predicted"/>
<accession>A0A074YBK5</accession>
<sequence>MSHRGNFRPGYSTDGYGVNRGNGGSSGFQPINDRNPEPYPPRHSSNGFNNGFINGHNNGFINGHNNGFSNGHNNVHSNGYSNGYNNGFNNTMSYAYRPFAGQNPFQGNPGSSSAREAHDALKLEERTKKADERAEKKRLKQSGDLVLPITNRHLDRDMRKAFVPLAQEARDNLARISREARAEYGDSEEKKLKHLEWAVETLSAVAYRHYIHILGVDRCMQQQLSHLEREEDPSTLPEYARVDLGSGRDKKKPGNHFRKGKQSSKTT</sequence>
<gene>
    <name evidence="2" type="ORF">AUEXF2481DRAFT_31426</name>
</gene>
<dbReference type="GeneID" id="25364428"/>
<feature type="compositionally biased region" description="Basic residues" evidence="1">
    <location>
        <begin position="249"/>
        <end position="267"/>
    </location>
</feature>
<dbReference type="InParanoid" id="A0A074YBK5"/>
<keyword evidence="3" id="KW-1185">Reference proteome</keyword>
<feature type="region of interest" description="Disordered" evidence="1">
    <location>
        <begin position="1"/>
        <end position="50"/>
    </location>
</feature>
<dbReference type="RefSeq" id="XP_013341780.1">
    <property type="nucleotide sequence ID" value="XM_013486326.1"/>
</dbReference>
<organism evidence="2 3">
    <name type="scientific">Aureobasidium subglaciale (strain EXF-2481)</name>
    <name type="common">Aureobasidium pullulans var. subglaciale</name>
    <dbReference type="NCBI Taxonomy" id="1043005"/>
    <lineage>
        <taxon>Eukaryota</taxon>
        <taxon>Fungi</taxon>
        <taxon>Dikarya</taxon>
        <taxon>Ascomycota</taxon>
        <taxon>Pezizomycotina</taxon>
        <taxon>Dothideomycetes</taxon>
        <taxon>Dothideomycetidae</taxon>
        <taxon>Dothideales</taxon>
        <taxon>Saccotheciaceae</taxon>
        <taxon>Aureobasidium</taxon>
    </lineage>
</organism>
<dbReference type="Proteomes" id="UP000030641">
    <property type="component" value="Unassembled WGS sequence"/>
</dbReference>
<dbReference type="OrthoDB" id="3933788at2759"/>
<dbReference type="AlphaFoldDB" id="A0A074YBK5"/>
<feature type="region of interest" description="Disordered" evidence="1">
    <location>
        <begin position="228"/>
        <end position="267"/>
    </location>
</feature>
<protein>
    <submittedName>
        <fullName evidence="2">Uncharacterized protein</fullName>
    </submittedName>
</protein>
<evidence type="ECO:0000256" key="1">
    <source>
        <dbReference type="SAM" id="MobiDB-lite"/>
    </source>
</evidence>
<dbReference type="EMBL" id="KL584766">
    <property type="protein sequence ID" value="KEQ93414.1"/>
    <property type="molecule type" value="Genomic_DNA"/>
</dbReference>
<evidence type="ECO:0000313" key="3">
    <source>
        <dbReference type="Proteomes" id="UP000030641"/>
    </source>
</evidence>